<name>A0A8S5LUC3_9CAUD</name>
<protein>
    <submittedName>
        <fullName evidence="1">Head closure knob</fullName>
    </submittedName>
</protein>
<proteinExistence type="predicted"/>
<organism evidence="1">
    <name type="scientific">Siphoviridae sp. ctwQY3</name>
    <dbReference type="NCBI Taxonomy" id="2826515"/>
    <lineage>
        <taxon>Viruses</taxon>
        <taxon>Duplodnaviria</taxon>
        <taxon>Heunggongvirae</taxon>
        <taxon>Uroviricota</taxon>
        <taxon>Caudoviricetes</taxon>
    </lineage>
</organism>
<sequence length="125" mass="14613">MNKPEFKYKKPETNTSELRTPVEFYNSKVLEGLDGRDVSFEKVFYTFAKVYSPSLKDIEISTGKSMTAKMTLKIRDPLTSYQPDNKHFVQVIDHRLENKKWQIIDVRPDYDNRDYLIVVIGGSND</sequence>
<evidence type="ECO:0000313" key="1">
    <source>
        <dbReference type="EMBL" id="DAD73439.1"/>
    </source>
</evidence>
<accession>A0A8S5LUC3</accession>
<dbReference type="EMBL" id="BK014736">
    <property type="protein sequence ID" value="DAD73439.1"/>
    <property type="molecule type" value="Genomic_DNA"/>
</dbReference>
<reference evidence="1" key="1">
    <citation type="journal article" date="2021" name="Proc. Natl. Acad. Sci. U.S.A.">
        <title>A Catalog of Tens of Thousands of Viruses from Human Metagenomes Reveals Hidden Associations with Chronic Diseases.</title>
        <authorList>
            <person name="Tisza M.J."/>
            <person name="Buck C.B."/>
        </authorList>
    </citation>
    <scope>NUCLEOTIDE SEQUENCE</scope>
    <source>
        <strain evidence="1">CtwQY3</strain>
    </source>
</reference>